<sequence>MPLKGDFLPHSVGGGRLKTSLKTTGLLVLTSRRLNREVFHCSAADQLKTCERTVMAALCVNLLTVNMFLSVFFLPGDLADCPGKSKLFITAPKKMEALSGSCLHIPCNFRSEPEAEFDSTRPTFGVWIKNDSRFADNPNNVVYNSSGRVNKYPMNITGNLSQKNCSTLFSNLTTSHTDTYFFRVNNSPYISTASCDHLQITVKDSPWSPSIHISAGDLKEKQSVSITCSALTPCPHSPPQLTWNLHPDSHSETEENTDGTFTTKLQQTITLSHTHDGYNISCSATYPVNGGRNKTAETQQTLSVSYAPKDTSASISPSGLLSAGIWVNLTCSSRAKPPISSFTWFKNTTDGPKKVHEGHIYSLEMTNMTDIELHYCVATNALGDQTSSWVHLNVSDSFQHTAAVVAVIVVVALVCLALCVWRFKKCQSQLETLSQTAAQLPLQTPAAGTQDEIHYGDISISSQRPGPSSVSVQDSGQQQDTVYAQVKVTSCTQPADAEELYAQVKK</sequence>
<accession>A0A6P7KIL0</accession>
<evidence type="ECO:0000313" key="3">
    <source>
        <dbReference type="Proteomes" id="UP000515145"/>
    </source>
</evidence>
<keyword evidence="1" id="KW-1133">Transmembrane helix</keyword>
<dbReference type="InParanoid" id="A0A6P7KIL0"/>
<dbReference type="PROSITE" id="PS50835">
    <property type="entry name" value="IG_LIKE"/>
    <property type="match status" value="2"/>
</dbReference>
<keyword evidence="3" id="KW-1185">Reference proteome</keyword>
<dbReference type="InterPro" id="IPR013783">
    <property type="entry name" value="Ig-like_fold"/>
</dbReference>
<dbReference type="PANTHER" id="PTHR46484">
    <property type="entry name" value="SI:CH211-171H4.5-RELATED"/>
    <property type="match status" value="1"/>
</dbReference>
<protein>
    <submittedName>
        <fullName evidence="4">Myelin-associated glycoprotein-like</fullName>
    </submittedName>
</protein>
<reference evidence="4" key="1">
    <citation type="submission" date="2025-08" db="UniProtKB">
        <authorList>
            <consortium name="RefSeq"/>
        </authorList>
    </citation>
    <scope>IDENTIFICATION</scope>
</reference>
<dbReference type="GeneID" id="114453566"/>
<feature type="domain" description="Ig-like" evidence="2">
    <location>
        <begin position="209"/>
        <end position="303"/>
    </location>
</feature>
<keyword evidence="1" id="KW-0812">Transmembrane</keyword>
<dbReference type="PANTHER" id="PTHR46484:SF8">
    <property type="entry name" value="B-CELL RECEPTOR CD22-LIKE-RELATED"/>
    <property type="match status" value="1"/>
</dbReference>
<gene>
    <name evidence="4" type="primary">LOC114453566</name>
</gene>
<organism evidence="3 4">
    <name type="scientific">Parambassis ranga</name>
    <name type="common">Indian glassy fish</name>
    <dbReference type="NCBI Taxonomy" id="210632"/>
    <lineage>
        <taxon>Eukaryota</taxon>
        <taxon>Metazoa</taxon>
        <taxon>Chordata</taxon>
        <taxon>Craniata</taxon>
        <taxon>Vertebrata</taxon>
        <taxon>Euteleostomi</taxon>
        <taxon>Actinopterygii</taxon>
        <taxon>Neopterygii</taxon>
        <taxon>Teleostei</taxon>
        <taxon>Neoteleostei</taxon>
        <taxon>Acanthomorphata</taxon>
        <taxon>Ovalentaria</taxon>
        <taxon>Ambassidae</taxon>
        <taxon>Parambassis</taxon>
    </lineage>
</organism>
<dbReference type="InterPro" id="IPR036179">
    <property type="entry name" value="Ig-like_dom_sf"/>
</dbReference>
<dbReference type="SUPFAM" id="SSF48726">
    <property type="entry name" value="Immunoglobulin"/>
    <property type="match status" value="3"/>
</dbReference>
<dbReference type="OrthoDB" id="10039395at2759"/>
<evidence type="ECO:0000259" key="2">
    <source>
        <dbReference type="PROSITE" id="PS50835"/>
    </source>
</evidence>
<dbReference type="InterPro" id="IPR003599">
    <property type="entry name" value="Ig_sub"/>
</dbReference>
<dbReference type="InterPro" id="IPR007110">
    <property type="entry name" value="Ig-like_dom"/>
</dbReference>
<dbReference type="Proteomes" id="UP000515145">
    <property type="component" value="Chromosome 20"/>
</dbReference>
<dbReference type="SMART" id="SM00409">
    <property type="entry name" value="IG"/>
    <property type="match status" value="3"/>
</dbReference>
<proteinExistence type="predicted"/>
<feature type="transmembrane region" description="Helical" evidence="1">
    <location>
        <begin position="402"/>
        <end position="421"/>
    </location>
</feature>
<keyword evidence="1" id="KW-0472">Membrane</keyword>
<dbReference type="RefSeq" id="XP_028289320.1">
    <property type="nucleotide sequence ID" value="XM_028433519.1"/>
</dbReference>
<evidence type="ECO:0000256" key="1">
    <source>
        <dbReference type="SAM" id="Phobius"/>
    </source>
</evidence>
<name>A0A6P7KIL0_9TELE</name>
<dbReference type="AlphaFoldDB" id="A0A6P7KIL0"/>
<feature type="domain" description="Ig-like" evidence="2">
    <location>
        <begin position="308"/>
        <end position="395"/>
    </location>
</feature>
<evidence type="ECO:0000313" key="4">
    <source>
        <dbReference type="RefSeq" id="XP_028289320.1"/>
    </source>
</evidence>
<dbReference type="Gene3D" id="2.60.40.10">
    <property type="entry name" value="Immunoglobulins"/>
    <property type="match status" value="3"/>
</dbReference>